<evidence type="ECO:0000256" key="5">
    <source>
        <dbReference type="ARBA" id="ARBA00023098"/>
    </source>
</evidence>
<gene>
    <name evidence="11" type="primary">fadB2</name>
    <name evidence="10" type="ORF">MOVS_08050</name>
    <name evidence="11" type="ORF">NCTC11227_01681</name>
</gene>
<dbReference type="PIRSF" id="PIRSF000105">
    <property type="entry name" value="HCDH"/>
    <property type="match status" value="1"/>
</dbReference>
<dbReference type="EC" id="1.1.1.157" evidence="11"/>
<dbReference type="GO" id="GO:0070403">
    <property type="term" value="F:NAD+ binding"/>
    <property type="evidence" value="ECO:0007669"/>
    <property type="project" value="InterPro"/>
</dbReference>
<dbReference type="InterPro" id="IPR036291">
    <property type="entry name" value="NAD(P)-bd_dom_sf"/>
</dbReference>
<dbReference type="RefSeq" id="WP_063514508.1">
    <property type="nucleotide sequence ID" value="NZ_CP011158.1"/>
</dbReference>
<evidence type="ECO:0000256" key="1">
    <source>
        <dbReference type="ARBA" id="ARBA00005005"/>
    </source>
</evidence>
<dbReference type="InterPro" id="IPR008927">
    <property type="entry name" value="6-PGluconate_DH-like_C_sf"/>
</dbReference>
<evidence type="ECO:0000256" key="2">
    <source>
        <dbReference type="ARBA" id="ARBA00022832"/>
    </source>
</evidence>
<evidence type="ECO:0000256" key="6">
    <source>
        <dbReference type="ARBA" id="ARBA00049556"/>
    </source>
</evidence>
<organism evidence="11 13">
    <name type="scientific">Moraxella ovis</name>
    <dbReference type="NCBI Taxonomy" id="29433"/>
    <lineage>
        <taxon>Bacteria</taxon>
        <taxon>Pseudomonadati</taxon>
        <taxon>Pseudomonadota</taxon>
        <taxon>Gammaproteobacteria</taxon>
        <taxon>Moraxellales</taxon>
        <taxon>Moraxellaceae</taxon>
        <taxon>Moraxella</taxon>
    </lineage>
</organism>
<dbReference type="GO" id="GO:0003857">
    <property type="term" value="F:(3S)-3-hydroxyacyl-CoA dehydrogenase (NAD+) activity"/>
    <property type="evidence" value="ECO:0007669"/>
    <property type="project" value="UniProtKB-EC"/>
</dbReference>
<evidence type="ECO:0000313" key="12">
    <source>
        <dbReference type="Proteomes" id="UP000076765"/>
    </source>
</evidence>
<evidence type="ECO:0000313" key="10">
    <source>
        <dbReference type="EMBL" id="ANB91926.1"/>
    </source>
</evidence>
<dbReference type="EMBL" id="CP011158">
    <property type="protein sequence ID" value="ANB91926.1"/>
    <property type="molecule type" value="Genomic_DNA"/>
</dbReference>
<dbReference type="Pfam" id="PF02737">
    <property type="entry name" value="3HCDH_N"/>
    <property type="match status" value="1"/>
</dbReference>
<feature type="site" description="Important for catalytic activity" evidence="7">
    <location>
        <position position="141"/>
    </location>
</feature>
<dbReference type="SUPFAM" id="SSF48179">
    <property type="entry name" value="6-phosphogluconate dehydrogenase C-terminal domain-like"/>
    <property type="match status" value="1"/>
</dbReference>
<dbReference type="EMBL" id="UGPW01000001">
    <property type="protein sequence ID" value="STY87662.1"/>
    <property type="molecule type" value="Genomic_DNA"/>
</dbReference>
<evidence type="ECO:0000313" key="11">
    <source>
        <dbReference type="EMBL" id="STY87662.1"/>
    </source>
</evidence>
<dbReference type="Proteomes" id="UP000255102">
    <property type="component" value="Unassembled WGS sequence"/>
</dbReference>
<keyword evidence="3 11" id="KW-0560">Oxidoreductase</keyword>
<dbReference type="NCBIfam" id="NF006143">
    <property type="entry name" value="PRK08293.1"/>
    <property type="match status" value="1"/>
</dbReference>
<dbReference type="Gene3D" id="3.40.50.720">
    <property type="entry name" value="NAD(P)-binding Rossmann-like Domain"/>
    <property type="match status" value="1"/>
</dbReference>
<reference evidence="11 13" key="2">
    <citation type="submission" date="2018-06" db="EMBL/GenBank/DDBJ databases">
        <authorList>
            <consortium name="Pathogen Informatics"/>
            <person name="Doyle S."/>
        </authorList>
    </citation>
    <scope>NUCLEOTIDE SEQUENCE [LARGE SCALE GENOMIC DNA]</scope>
    <source>
        <strain evidence="11 13">NCTC11227</strain>
    </source>
</reference>
<evidence type="ECO:0000313" key="13">
    <source>
        <dbReference type="Proteomes" id="UP000255102"/>
    </source>
</evidence>
<dbReference type="KEGG" id="moi:MOVS_08050"/>
<keyword evidence="5" id="KW-0443">Lipid metabolism</keyword>
<dbReference type="InterPro" id="IPR013328">
    <property type="entry name" value="6PGD_dom2"/>
</dbReference>
<dbReference type="Gene3D" id="1.10.1040.10">
    <property type="entry name" value="N-(1-d-carboxylethyl)-l-norvaline Dehydrogenase, domain 2"/>
    <property type="match status" value="1"/>
</dbReference>
<dbReference type="PANTHER" id="PTHR43561">
    <property type="match status" value="1"/>
</dbReference>
<reference evidence="10 12" key="1">
    <citation type="submission" date="2015-04" db="EMBL/GenBank/DDBJ databases">
        <authorList>
            <person name="Calcutt M.J."/>
            <person name="Foecking M.F."/>
        </authorList>
    </citation>
    <scope>NUCLEOTIDE SEQUENCE [LARGE SCALE GENOMIC DNA]</scope>
    <source>
        <strain evidence="10 12">199/55</strain>
    </source>
</reference>
<evidence type="ECO:0000256" key="3">
    <source>
        <dbReference type="ARBA" id="ARBA00023002"/>
    </source>
</evidence>
<dbReference type="STRING" id="29433.MOVS_08050"/>
<feature type="domain" description="3-hydroxyacyl-CoA dehydrogenase NAD binding" evidence="9">
    <location>
        <begin position="6"/>
        <end position="183"/>
    </location>
</feature>
<dbReference type="InterPro" id="IPR052242">
    <property type="entry name" value="Mito_3-hydroxyacyl-CoA_DH"/>
</dbReference>
<dbReference type="InterPro" id="IPR022694">
    <property type="entry name" value="3-OHacyl-CoA_DH"/>
</dbReference>
<protein>
    <submittedName>
        <fullName evidence="11">3-hydroxybutyryl-CoA dehydrogenase</fullName>
        <ecNumber evidence="11">1.1.1.157</ecNumber>
    </submittedName>
</protein>
<proteinExistence type="predicted"/>
<evidence type="ECO:0000259" key="8">
    <source>
        <dbReference type="Pfam" id="PF00725"/>
    </source>
</evidence>
<feature type="domain" description="3-hydroxyacyl-CoA dehydrogenase C-terminal" evidence="8">
    <location>
        <begin position="188"/>
        <end position="286"/>
    </location>
</feature>
<dbReference type="GO" id="GO:0008691">
    <property type="term" value="F:3-hydroxybutyryl-CoA dehydrogenase activity"/>
    <property type="evidence" value="ECO:0007669"/>
    <property type="project" value="UniProtKB-EC"/>
</dbReference>
<dbReference type="SUPFAM" id="SSF51735">
    <property type="entry name" value="NAD(P)-binding Rossmann-fold domains"/>
    <property type="match status" value="1"/>
</dbReference>
<keyword evidence="12" id="KW-1185">Reference proteome</keyword>
<comment type="pathway">
    <text evidence="1">Lipid metabolism; fatty acid beta-oxidation.</text>
</comment>
<evidence type="ECO:0000256" key="7">
    <source>
        <dbReference type="PIRSR" id="PIRSR000105-1"/>
    </source>
</evidence>
<dbReference type="Proteomes" id="UP000076765">
    <property type="component" value="Chromosome"/>
</dbReference>
<dbReference type="GO" id="GO:0006635">
    <property type="term" value="P:fatty acid beta-oxidation"/>
    <property type="evidence" value="ECO:0007669"/>
    <property type="project" value="TreeGrafter"/>
</dbReference>
<keyword evidence="2" id="KW-0276">Fatty acid metabolism</keyword>
<evidence type="ECO:0000259" key="9">
    <source>
        <dbReference type="Pfam" id="PF02737"/>
    </source>
</evidence>
<dbReference type="Pfam" id="PF00725">
    <property type="entry name" value="3HCDH"/>
    <property type="match status" value="1"/>
</dbReference>
<accession>A0A378PLL5</accession>
<comment type="catalytic activity">
    <reaction evidence="6">
        <text>a (3S)-3-hydroxyacyl-CoA + NAD(+) = a 3-oxoacyl-CoA + NADH + H(+)</text>
        <dbReference type="Rhea" id="RHEA:22432"/>
        <dbReference type="ChEBI" id="CHEBI:15378"/>
        <dbReference type="ChEBI" id="CHEBI:57318"/>
        <dbReference type="ChEBI" id="CHEBI:57540"/>
        <dbReference type="ChEBI" id="CHEBI:57945"/>
        <dbReference type="ChEBI" id="CHEBI:90726"/>
        <dbReference type="EC" id="1.1.1.35"/>
    </reaction>
</comment>
<dbReference type="InterPro" id="IPR006176">
    <property type="entry name" value="3-OHacyl-CoA_DH_NAD-bd"/>
</dbReference>
<dbReference type="AlphaFoldDB" id="A0A378PLL5"/>
<evidence type="ECO:0000256" key="4">
    <source>
        <dbReference type="ARBA" id="ARBA00023027"/>
    </source>
</evidence>
<sequence length="294" mass="32517">MSIQQLTVLGAGVLGAQIAFQAAYHGTKVISYDIDDNALQAAKMRFDKLAQNYRRDLGADDDAIWATFANLTQSSDLEQSVKDADIVIEAVPENIDLKRQVWTQVGKFAKQDCIFATNTSTLLPSQFAAASGDTSRFLAMHFANNIWVQNIVEIMATADTDPACVQSTLEFGKQMGMVPVEVKKEHAGYIMNSLVVPLLHAASHLLADGVAEFQDIDKVWRMATGAPFGPFEAMDIVGLRTVYAIHSVKAQSSADPLSQRFVEMIKNEYLDKGRFGKEVNRGFYDYDEYGNRID</sequence>
<dbReference type="InterPro" id="IPR006108">
    <property type="entry name" value="3HC_DH_C"/>
</dbReference>
<keyword evidence="4" id="KW-0520">NAD</keyword>
<dbReference type="PANTHER" id="PTHR43561:SF3">
    <property type="entry name" value="HYDROXYACYL-COENZYME A DEHYDROGENASE, MITOCHONDRIAL"/>
    <property type="match status" value="1"/>
</dbReference>
<name>A0A378PLL5_9GAMM</name>